<keyword evidence="2" id="KW-0732">Signal</keyword>
<dbReference type="InterPro" id="IPR001283">
    <property type="entry name" value="CRISP-related"/>
</dbReference>
<sequence length="471" mass="49860">MKRIIILFLVAGLIHRGNAQAAPTCADVADKLNEVRSNVARAQPGYGALVGSQQMFALECDPLLEQAAIMLVALCRDPGLPLLAGSSFNMYQALQGQTPLQADALIEAAIEDWRKKAAFNPLPADAIYSNQNLESFANMIYYKSTKVGCAYQSRFALPPYPAAQSVVCVFDNKPALNSQLYPPGTGTTGCTDPDCANALTGATCQTAAGNTQGLCSPQAGAAFPTDTTPAATTTAAATTAATTTAATTAGPTTADTTTAAATTTTAAPTTTESGLMTQTIRDRVLEIHNNRRQLLATGQVVNGRTGQNCGTGMNIYQMKYDRGLEVLAQNYADQCPTNANGSAVATRPDNGENVKIIPSNTVPFYDAVLSASQSWWDEIAINGVNHQMRFTDFLQTKPLAPIRWTQMAWATTYRLGCGVQRCGGNTVVVCRYAPRGNIVDQYIYKVGAPCGDCMSSCISGSLCTPPLRSLS</sequence>
<name>G4XWW7_HELBE</name>
<reference evidence="4" key="1">
    <citation type="journal article" date="2011" name="J. Immunol.">
        <title>Heligmosomoides polygyrus Elicits a Dominant Nonprotective Antibody Response Directed against Restricted Glycan and Peptide Epitopes.</title>
        <authorList>
            <person name="Hewitson J.P."/>
            <person name="Filbey K.J."/>
            <person name="Grainger J.R."/>
            <person name="Dowle A.A."/>
            <person name="Pearson M."/>
            <person name="Murray J."/>
            <person name="Harcus Y."/>
            <person name="Maizels R.M."/>
        </authorList>
    </citation>
    <scope>NUCLEOTIDE SEQUENCE</scope>
</reference>
<feature type="compositionally biased region" description="Low complexity" evidence="1">
    <location>
        <begin position="241"/>
        <end position="271"/>
    </location>
</feature>
<dbReference type="Gene3D" id="3.40.33.10">
    <property type="entry name" value="CAP"/>
    <property type="match status" value="2"/>
</dbReference>
<evidence type="ECO:0000256" key="1">
    <source>
        <dbReference type="SAM" id="MobiDB-lite"/>
    </source>
</evidence>
<feature type="domain" description="SCP" evidence="3">
    <location>
        <begin position="279"/>
        <end position="440"/>
    </location>
</feature>
<feature type="region of interest" description="Disordered" evidence="1">
    <location>
        <begin position="241"/>
        <end position="274"/>
    </location>
</feature>
<accession>G4XWW7</accession>
<dbReference type="SUPFAM" id="SSF55797">
    <property type="entry name" value="PR-1-like"/>
    <property type="match status" value="2"/>
</dbReference>
<dbReference type="GO" id="GO:0005576">
    <property type="term" value="C:extracellular region"/>
    <property type="evidence" value="ECO:0007669"/>
    <property type="project" value="InterPro"/>
</dbReference>
<dbReference type="InterPro" id="IPR014044">
    <property type="entry name" value="CAP_dom"/>
</dbReference>
<dbReference type="Pfam" id="PF00188">
    <property type="entry name" value="CAP"/>
    <property type="match status" value="2"/>
</dbReference>
<dbReference type="SMART" id="SM00198">
    <property type="entry name" value="SCP"/>
    <property type="match status" value="1"/>
</dbReference>
<dbReference type="PROSITE" id="PS01010">
    <property type="entry name" value="CRISP_2"/>
    <property type="match status" value="1"/>
</dbReference>
<organism evidence="4">
    <name type="scientific">Heligmosomoides polygyrus bakeri</name>
    <name type="common">Parasitic nematode worm</name>
    <name type="synonym">Heligmosomoides bakeri</name>
    <dbReference type="NCBI Taxonomy" id="375939"/>
    <lineage>
        <taxon>Eukaryota</taxon>
        <taxon>Metazoa</taxon>
        <taxon>Ecdysozoa</taxon>
        <taxon>Nematoda</taxon>
        <taxon>Chromadorea</taxon>
        <taxon>Rhabditida</taxon>
        <taxon>Rhabditina</taxon>
        <taxon>Rhabditomorpha</taxon>
        <taxon>Strongyloidea</taxon>
        <taxon>Heligmosomidae</taxon>
        <taxon>Heligmosomoides</taxon>
    </lineage>
</organism>
<dbReference type="PRINTS" id="PR00837">
    <property type="entry name" value="V5TPXLIKE"/>
</dbReference>
<evidence type="ECO:0000256" key="2">
    <source>
        <dbReference type="SAM" id="SignalP"/>
    </source>
</evidence>
<protein>
    <submittedName>
        <fullName evidence="4">Venom allergen/ancylostoma secreted protein-like 2 isoform 1</fullName>
    </submittedName>
</protein>
<dbReference type="InterPro" id="IPR035940">
    <property type="entry name" value="CAP_sf"/>
</dbReference>
<dbReference type="PANTHER" id="PTHR10334">
    <property type="entry name" value="CYSTEINE-RICH SECRETORY PROTEIN-RELATED"/>
    <property type="match status" value="1"/>
</dbReference>
<evidence type="ECO:0000313" key="4">
    <source>
        <dbReference type="EMBL" id="AEP82915.1"/>
    </source>
</evidence>
<proteinExistence type="predicted"/>
<dbReference type="InterPro" id="IPR018244">
    <property type="entry name" value="Allrgn_V5/Tpx1_CS"/>
</dbReference>
<dbReference type="EMBL" id="JF914906">
    <property type="protein sequence ID" value="AEP82915.1"/>
    <property type="molecule type" value="Genomic_DNA"/>
</dbReference>
<dbReference type="AlphaFoldDB" id="G4XWW7"/>
<evidence type="ECO:0000259" key="3">
    <source>
        <dbReference type="SMART" id="SM00198"/>
    </source>
</evidence>
<feature type="chain" id="PRO_5003471040" evidence="2">
    <location>
        <begin position="20"/>
        <end position="471"/>
    </location>
</feature>
<dbReference type="CDD" id="cd05380">
    <property type="entry name" value="CAP_euk"/>
    <property type="match status" value="1"/>
</dbReference>
<feature type="signal peptide" evidence="2">
    <location>
        <begin position="1"/>
        <end position="19"/>
    </location>
</feature>